<dbReference type="SMART" id="SM00418">
    <property type="entry name" value="HTH_ARSR"/>
    <property type="match status" value="1"/>
</dbReference>
<dbReference type="GO" id="GO:0003677">
    <property type="term" value="F:DNA binding"/>
    <property type="evidence" value="ECO:0007669"/>
    <property type="project" value="UniProtKB-KW"/>
</dbReference>
<proteinExistence type="predicted"/>
<dbReference type="PANTHER" id="PTHR33154:SF33">
    <property type="entry name" value="TRANSCRIPTIONAL REPRESSOR SDPR"/>
    <property type="match status" value="1"/>
</dbReference>
<dbReference type="Gene3D" id="1.10.10.10">
    <property type="entry name" value="Winged helix-like DNA-binding domain superfamily/Winged helix DNA-binding domain"/>
    <property type="match status" value="1"/>
</dbReference>
<dbReference type="CDD" id="cd00090">
    <property type="entry name" value="HTH_ARSR"/>
    <property type="match status" value="1"/>
</dbReference>
<dbReference type="InterPro" id="IPR001845">
    <property type="entry name" value="HTH_ArsR_DNA-bd_dom"/>
</dbReference>
<feature type="domain" description="HTH arsR-type" evidence="4">
    <location>
        <begin position="2"/>
        <end position="96"/>
    </location>
</feature>
<dbReference type="InterPro" id="IPR051081">
    <property type="entry name" value="HTH_MetalResp_TranReg"/>
</dbReference>
<dbReference type="PRINTS" id="PR00778">
    <property type="entry name" value="HTHARSR"/>
</dbReference>
<keyword evidence="1" id="KW-0805">Transcription regulation</keyword>
<dbReference type="GO" id="GO:0003700">
    <property type="term" value="F:DNA-binding transcription factor activity"/>
    <property type="evidence" value="ECO:0007669"/>
    <property type="project" value="InterPro"/>
</dbReference>
<dbReference type="OrthoDB" id="9799175at2"/>
<keyword evidence="3" id="KW-0804">Transcription</keyword>
<keyword evidence="2" id="KW-0238">DNA-binding</keyword>
<evidence type="ECO:0000256" key="3">
    <source>
        <dbReference type="ARBA" id="ARBA00023163"/>
    </source>
</evidence>
<dbReference type="InterPro" id="IPR011991">
    <property type="entry name" value="ArsR-like_HTH"/>
</dbReference>
<protein>
    <submittedName>
        <fullName evidence="5">Transcriptional repressor SdpR</fullName>
    </submittedName>
</protein>
<dbReference type="Pfam" id="PF01022">
    <property type="entry name" value="HTH_5"/>
    <property type="match status" value="1"/>
</dbReference>
<dbReference type="PANTHER" id="PTHR33154">
    <property type="entry name" value="TRANSCRIPTIONAL REGULATOR, ARSR FAMILY"/>
    <property type="match status" value="1"/>
</dbReference>
<dbReference type="PROSITE" id="PS50987">
    <property type="entry name" value="HTH_ARSR_2"/>
    <property type="match status" value="1"/>
</dbReference>
<dbReference type="Proteomes" id="UP000318313">
    <property type="component" value="Chromosome"/>
</dbReference>
<evidence type="ECO:0000313" key="5">
    <source>
        <dbReference type="EMBL" id="QDV50279.1"/>
    </source>
</evidence>
<dbReference type="KEGG" id="gfm:Enr17x_23170"/>
<accession>A0A518IB65</accession>
<organism evidence="5 6">
    <name type="scientific">Gimesia fumaroli</name>
    <dbReference type="NCBI Taxonomy" id="2527976"/>
    <lineage>
        <taxon>Bacteria</taxon>
        <taxon>Pseudomonadati</taxon>
        <taxon>Planctomycetota</taxon>
        <taxon>Planctomycetia</taxon>
        <taxon>Planctomycetales</taxon>
        <taxon>Planctomycetaceae</taxon>
        <taxon>Gimesia</taxon>
    </lineage>
</organism>
<dbReference type="InterPro" id="IPR036390">
    <property type="entry name" value="WH_DNA-bd_sf"/>
</dbReference>
<reference evidence="5 6" key="1">
    <citation type="submission" date="2019-03" db="EMBL/GenBank/DDBJ databases">
        <title>Deep-cultivation of Planctomycetes and their phenomic and genomic characterization uncovers novel biology.</title>
        <authorList>
            <person name="Wiegand S."/>
            <person name="Jogler M."/>
            <person name="Boedeker C."/>
            <person name="Pinto D."/>
            <person name="Vollmers J."/>
            <person name="Rivas-Marin E."/>
            <person name="Kohn T."/>
            <person name="Peeters S.H."/>
            <person name="Heuer A."/>
            <person name="Rast P."/>
            <person name="Oberbeckmann S."/>
            <person name="Bunk B."/>
            <person name="Jeske O."/>
            <person name="Meyerdierks A."/>
            <person name="Storesund J.E."/>
            <person name="Kallscheuer N."/>
            <person name="Luecker S."/>
            <person name="Lage O.M."/>
            <person name="Pohl T."/>
            <person name="Merkel B.J."/>
            <person name="Hornburger P."/>
            <person name="Mueller R.-W."/>
            <person name="Bruemmer F."/>
            <person name="Labrenz M."/>
            <person name="Spormann A.M."/>
            <person name="Op den Camp H."/>
            <person name="Overmann J."/>
            <person name="Amann R."/>
            <person name="Jetten M.S.M."/>
            <person name="Mascher T."/>
            <person name="Medema M.H."/>
            <person name="Devos D.P."/>
            <person name="Kaster A.-K."/>
            <person name="Ovreas L."/>
            <person name="Rohde M."/>
            <person name="Galperin M.Y."/>
            <person name="Jogler C."/>
        </authorList>
    </citation>
    <scope>NUCLEOTIDE SEQUENCE [LARGE SCALE GENOMIC DNA]</scope>
    <source>
        <strain evidence="5 6">Enr17</strain>
    </source>
</reference>
<dbReference type="EMBL" id="CP037452">
    <property type="protein sequence ID" value="QDV50279.1"/>
    <property type="molecule type" value="Genomic_DNA"/>
</dbReference>
<sequence>MTDMPRSPTTTDAFNAIAEKRRRDIIHQLAGKERSVNDLAELLGVAQPQISKHLRVLREVKLVNVRQDGKHRWYSLNANQLKPVYEWVQTFERFWDHQLSNIKAVAEAKAAEQKQPGKQKEG</sequence>
<dbReference type="AlphaFoldDB" id="A0A518IB65"/>
<dbReference type="NCBIfam" id="NF033788">
    <property type="entry name" value="HTH_metalloreg"/>
    <property type="match status" value="1"/>
</dbReference>
<name>A0A518IB65_9PLAN</name>
<evidence type="ECO:0000256" key="1">
    <source>
        <dbReference type="ARBA" id="ARBA00023015"/>
    </source>
</evidence>
<evidence type="ECO:0000313" key="6">
    <source>
        <dbReference type="Proteomes" id="UP000318313"/>
    </source>
</evidence>
<dbReference type="InterPro" id="IPR036388">
    <property type="entry name" value="WH-like_DNA-bd_sf"/>
</dbReference>
<evidence type="ECO:0000256" key="2">
    <source>
        <dbReference type="ARBA" id="ARBA00023125"/>
    </source>
</evidence>
<evidence type="ECO:0000259" key="4">
    <source>
        <dbReference type="PROSITE" id="PS50987"/>
    </source>
</evidence>
<dbReference type="SUPFAM" id="SSF46785">
    <property type="entry name" value="Winged helix' DNA-binding domain"/>
    <property type="match status" value="1"/>
</dbReference>
<keyword evidence="6" id="KW-1185">Reference proteome</keyword>
<gene>
    <name evidence="5" type="primary">sdpR_1</name>
    <name evidence="5" type="ORF">Enr17x_23170</name>
</gene>